<evidence type="ECO:0000259" key="1">
    <source>
        <dbReference type="Pfam" id="PF20416"/>
    </source>
</evidence>
<evidence type="ECO:0000313" key="3">
    <source>
        <dbReference type="Proteomes" id="UP000001950"/>
    </source>
</evidence>
<dbReference type="GO" id="GO:0030686">
    <property type="term" value="C:90S preribosome"/>
    <property type="evidence" value="ECO:0007669"/>
    <property type="project" value="TreeGrafter"/>
</dbReference>
<proteinExistence type="predicted"/>
<evidence type="ECO:0000313" key="2">
    <source>
        <dbReference type="EMBL" id="CAI73636.1"/>
    </source>
</evidence>
<dbReference type="SUPFAM" id="SSF48371">
    <property type="entry name" value="ARM repeat"/>
    <property type="match status" value="2"/>
</dbReference>
<dbReference type="GO" id="GO:0032040">
    <property type="term" value="C:small-subunit processome"/>
    <property type="evidence" value="ECO:0007669"/>
    <property type="project" value="TreeGrafter"/>
</dbReference>
<keyword evidence="3" id="KW-1185">Reference proteome</keyword>
<accession>Q4UH03</accession>
<sequence length="2579" mass="298538">MGERKRFKFQSSSKIAKSLILSAYDDIVTFSSKDENGPPRCFKVTLTNILKVKDVLKFQKELRELQKSEFFLNLDSFGDLNEKDSEYFQKPIETLLNCSKESSPVELDYLCRIMAAYFKDFGNKEGLKVPFDDLLEIIELNTNLNSKPIFTFILTYFKVQTSYILNNVEVVLKDFMQWLNSSNHLIKRLSMESLGMLLRRATIPIIKQVVTLCISTDGSEKIIFSIIQNIDGNFTSKVKTLFTFMFEDLIPNRSVYLEKVSENIRKTILLMSTHAKDSKVDISWLKNLYQTNLEKLSQATCRIDFKSICIVLELELEMLMTFNETKFTTVKSYPLITDGEYFSIMLTDFLVPLLRFSNISGRSQLFDDICSYLLRAVRSNTDSTKIVDRDFSLFLTNVDHNLVGMNNINSFLSLFEWRLKTNNLGQVSHILLVFSRILHNKDIFHPLIVNPSILKRVLECIDSLLTEMEQEIINTDSFLNLFGIIYGLSFINKVRIKSKASKIENADHLMERILSQVLKGLENSHDPRVLFKIYIIGFELLNKDKSAWIEKLISVSSMLDLFGNYFLLEFLVTNFNDKVDSILELVMTKLPNENEFLRINAIKLVQLHYKLNSSVTNYLNQLLELEMMPNDIESARKKCTLMSRVVNLIDFESIKGGEYHLFIILIKKILLSQYYVKFSPLWEGAYNANILLISKLKGYEKSLKATWDLYMENLKMEDFRHLRLEEFNDKILESALNYVSRERTDPITIQFHLLKVAFEIISAVKDREQKFEDLIKYTLEQFEKNSDFLKNPLCTLSELFTKFNREVYRDELFESCITAGLKSKDPKIREASLVIISKRHKIDVKRLSDMCTGNFQQISALTKKYEYSEMEFETIEDRKNLNLSIGIEIRLLVPRIYQYSNVSHGNSFVDYFLNFDRKYVNLLIMELLPVKYSSLFREKDDEEFNWMVEQLITSVENNFHLPNVLTTLNLIIKRLVNHLRPQSVKIMEFCCLLLEENHEFKSADSRIIVERTFKIIIELVRVFGTGHFIAVFLRYSKIIVELVKIIGLDFVLICTSEMDTMSEFCTRVVKELFPSVFDSKLSRKHLMLANNIYNLYANHLKRNNIEENSEMKTLMISSSEALLDSMCSSGKYECNLLSYIVLLNLNNEVQNKALSIFIKSLPTRTEMNRSLRLNSKNDLELWKRILNSLESCISLLDPSDTESLENIWEFVNNVLSMVPDNKCRNYASSLITKIPSKGNFGFFNNNVDEGVGYIGEKLCLMNKESVELRLDLDQNVEIISEIIEVLDNKMSLRCINSLLTHSLFLLWNHQGDPGVRRSVAAMSFKVLEIVKFRLTESICLDYGKYSEPTYLLSNTLFPFIRRCLGGNSEDSLICLCLEILEHYVRLFSSVLGSNPVLFSDLHSDLLLNPVVGDYLHSMRELQKFKRSKGLRSLQTLVESNCFTNNTLLKLIIPLCTQYLTQRNTVRNLALSEASKQSMITSCERLPAHSFVKILKRLLKIYDSSKLTMVLQIFASITKLKVGELYSYNMAGISTGGSENFSTRVEPFKDTLKIGLILSKLKKMSVVQGKKKQGDVPVVEVFECIGWLLQYYPESIINKELILHTRVLAKFLISRNRDVRRLARISLINLAKPFKTKYIDVFIRELFTNMTKGYKCSVLIFTIYSILNKVLDEENILTPTNQLKLLYTMILDEISRVQEKDDSKSKIDEARHPKSSQLISLISQLSTLEVVEQNFTFLYSLLNGKLSSHKLSLLEYSDKFLRKINELIVSATSGVINNKNIDKTTVCFKIFMTMLPKVRGIEDNISKFPKEIVELYRKYLSRPDYILSDYFELSKPEAKLPEDEIVKKGYFSKLTERFTIMPGASTGRSLESSMKKPGFENHIFAPLFVNSSIRLFGNIVSSTNLSNKMEDNFNLSNKLENGLECETRYRLCEFSVLVSFLSEEVILQKSSCSCMLKMCKSRPELIEDFGLVLAINLVERMGSLDMVGSEELAKDHIKLISLFFSDKYLDKLEEAWEMSRRNGKLIECLLLQIETNLNRPRLHTSLLKLLVTLMQSTVRTNTYTVTSANANNILSNEKFSTQKMNEKLLNGHKHREINGIDKENLSVYFNKEFYKVTYEVMIRMLKGNISTRSISAVSKVVAYSFILLPMDENMRSKRFALLLKHVNSPDPQVRLVTIKTLIIIMRELSSPVVWKRYANLVVVAVLPQLVSEDDTSCRKLLQILVTNIWTTGTRENKNELLDMVSHFVRKMKSHVQLAFSFFVYLALKNEKSLHNINKLNLKHLESFIDEINIDHWQNCYYWLKLLEHLLTIQFELNREPASKIWNFVLNSGLTSQHPWVLASSLRILAQVLPTKKVQELIPNFSTRVFILLKSSFRNLSTYLGSIERHRKLEQATQQVFINCVNVLKQSKDKSLERLTSKLCYILRCNLGRKSECTHRISVILEIFSHLATIEIIYAPRNRVMLLKLMIALFRVAHTKPPGISHKLKNRKEQDTKHADKASGVLENIETWFNENNMALEYLKLLSFARNFVLKSRLVKKKHTAISVVTNTRIAALKKLKKNKLKRKRLTSKAYKLETRA</sequence>
<reference evidence="2 3" key="1">
    <citation type="journal article" date="2005" name="Science">
        <title>Genome of the host-cell transforming parasite Theileria annulata compared with T. parva.</title>
        <authorList>
            <person name="Pain A."/>
            <person name="Renauld H."/>
            <person name="Berriman M."/>
            <person name="Murphy L."/>
            <person name="Yeats C.A."/>
            <person name="Weir W."/>
            <person name="Kerhornou A."/>
            <person name="Aslett M."/>
            <person name="Bishop R."/>
            <person name="Bouchier C."/>
            <person name="Cochet M."/>
            <person name="Coulson R.M.R."/>
            <person name="Cronin A."/>
            <person name="de Villiers E.P."/>
            <person name="Fraser A."/>
            <person name="Fosker N."/>
            <person name="Gardner M."/>
            <person name="Goble A."/>
            <person name="Griffiths-Jones S."/>
            <person name="Harris D.E."/>
            <person name="Katzer F."/>
            <person name="Larke N."/>
            <person name="Lord A."/>
            <person name="Maser P."/>
            <person name="McKellar S."/>
            <person name="Mooney P."/>
            <person name="Morton F."/>
            <person name="Nene V."/>
            <person name="O'Neil S."/>
            <person name="Price C."/>
            <person name="Quail M.A."/>
            <person name="Rabbinowitsch E."/>
            <person name="Rawlings N.D."/>
            <person name="Rutter S."/>
            <person name="Saunders D."/>
            <person name="Seeger K."/>
            <person name="Shah T."/>
            <person name="Squares R."/>
            <person name="Squares S."/>
            <person name="Tivey A."/>
            <person name="Walker A.R."/>
            <person name="Woodward J."/>
            <person name="Dobbelaere D.A.E."/>
            <person name="Langsley G."/>
            <person name="Rajandream M.A."/>
            <person name="McKeever D."/>
            <person name="Shiels B."/>
            <person name="Tait A."/>
            <person name="Barrell B.G."/>
            <person name="Hall N."/>
        </authorList>
    </citation>
    <scope>NUCLEOTIDE SEQUENCE [LARGE SCALE GENOMIC DNA]</scope>
    <source>
        <strain evidence="3">Ankara</strain>
    </source>
</reference>
<dbReference type="eggNOG" id="KOG1823">
    <property type="taxonomic scope" value="Eukaryota"/>
</dbReference>
<dbReference type="EMBL" id="CR940347">
    <property type="protein sequence ID" value="CAI73636.1"/>
    <property type="molecule type" value="Genomic_DNA"/>
</dbReference>
<protein>
    <recommendedName>
        <fullName evidence="1">U3 small nucleolar RNA-associated protein 20 domain-containing protein</fullName>
    </recommendedName>
</protein>
<dbReference type="InterPro" id="IPR046523">
    <property type="entry name" value="UTP20_dom"/>
</dbReference>
<dbReference type="InterPro" id="IPR016024">
    <property type="entry name" value="ARM-type_fold"/>
</dbReference>
<dbReference type="VEuPathDB" id="PiroplasmaDB:TA20770"/>
<dbReference type="InParanoid" id="Q4UH03"/>
<organism evidence="2 3">
    <name type="scientific">Theileria annulata</name>
    <dbReference type="NCBI Taxonomy" id="5874"/>
    <lineage>
        <taxon>Eukaryota</taxon>
        <taxon>Sar</taxon>
        <taxon>Alveolata</taxon>
        <taxon>Apicomplexa</taxon>
        <taxon>Aconoidasida</taxon>
        <taxon>Piroplasmida</taxon>
        <taxon>Theileriidae</taxon>
        <taxon>Theileria</taxon>
    </lineage>
</organism>
<name>Q4UH03_THEAN</name>
<dbReference type="RefSeq" id="XP_954313.1">
    <property type="nucleotide sequence ID" value="XM_949220.1"/>
</dbReference>
<dbReference type="OMA" id="EWRLKTN"/>
<dbReference type="PANTHER" id="PTHR17695">
    <property type="entry name" value="SMALL SUBUNIT PROCESSOME COMPONENT 20 HOMOLOG"/>
    <property type="match status" value="1"/>
</dbReference>
<dbReference type="GeneID" id="3863963"/>
<gene>
    <name evidence="2" type="ORF">TA20770</name>
</gene>
<dbReference type="KEGG" id="tan:TA20770"/>
<feature type="domain" description="U3 small nucleolar RNA-associated protein 20" evidence="1">
    <location>
        <begin position="1575"/>
        <end position="1785"/>
    </location>
</feature>
<dbReference type="STRING" id="5874.Q4UH03"/>
<dbReference type="PANTHER" id="PTHR17695:SF11">
    <property type="entry name" value="SMALL SUBUNIT PROCESSOME COMPONENT 20 HOMOLOG"/>
    <property type="match status" value="1"/>
</dbReference>
<dbReference type="Pfam" id="PF20416">
    <property type="entry name" value="UTP20"/>
    <property type="match status" value="1"/>
</dbReference>
<dbReference type="OrthoDB" id="360653at2759"/>
<dbReference type="Proteomes" id="UP000001950">
    <property type="component" value="Chromosome 1"/>
</dbReference>
<dbReference type="InterPro" id="IPR052575">
    <property type="entry name" value="SSU_processome_comp_20"/>
</dbReference>